<reference evidence="1" key="2">
    <citation type="journal article" date="2016" name="Mol. Ecol.">
        <title>Population genomics of the filarial nematode parasite Wuchereria bancrofti from mosquitoes.</title>
        <authorList>
            <person name="Small S.T."/>
            <person name="Reimer L.J."/>
            <person name="Tisch D.J."/>
            <person name="King C.L."/>
            <person name="Christensen B.M."/>
            <person name="Siba P.M."/>
            <person name="Kazura J.W."/>
            <person name="Serre D."/>
            <person name="Zimmerman P.A."/>
        </authorList>
    </citation>
    <scope>NUCLEOTIDE SEQUENCE</scope>
    <source>
        <strain evidence="1">pt0022</strain>
    </source>
</reference>
<reference evidence="2" key="3">
    <citation type="submission" date="2024-02" db="UniProtKB">
        <authorList>
            <consortium name="WormBaseParasite"/>
        </authorList>
    </citation>
    <scope>IDENTIFICATION</scope>
    <source>
        <strain evidence="2">pt0022</strain>
    </source>
</reference>
<proteinExistence type="predicted"/>
<dbReference type="AlphaFoldDB" id="A0AAF5RUW3"/>
<evidence type="ECO:0000313" key="1">
    <source>
        <dbReference type="Proteomes" id="UP000093561"/>
    </source>
</evidence>
<reference evidence="1" key="1">
    <citation type="submission" date="2015-03" db="EMBL/GenBank/DDBJ databases">
        <title>Wuchereria bancrofti Genome Sequencing Papua New Guinea Strain.</title>
        <authorList>
            <person name="Small S.T."/>
            <person name="Serre D."/>
            <person name="Zimmerman P.A."/>
        </authorList>
    </citation>
    <scope>NUCLEOTIDE SEQUENCE [LARGE SCALE GENOMIC DNA]</scope>
    <source>
        <strain evidence="1">pt0022</strain>
    </source>
</reference>
<name>A0AAF5RUW3_WUCBA</name>
<dbReference type="Proteomes" id="UP000093561">
    <property type="component" value="Unassembled WGS sequence"/>
</dbReference>
<dbReference type="WBParaSite" id="mrna-Wban_04213">
    <property type="protein sequence ID" value="mrna-Wban_04213"/>
    <property type="gene ID" value="Wban_04213"/>
</dbReference>
<organism evidence="1 2">
    <name type="scientific">Wuchereria bancrofti</name>
    <dbReference type="NCBI Taxonomy" id="6293"/>
    <lineage>
        <taxon>Eukaryota</taxon>
        <taxon>Metazoa</taxon>
        <taxon>Ecdysozoa</taxon>
        <taxon>Nematoda</taxon>
        <taxon>Chromadorea</taxon>
        <taxon>Rhabditida</taxon>
        <taxon>Spirurina</taxon>
        <taxon>Spiruromorpha</taxon>
        <taxon>Filarioidea</taxon>
        <taxon>Onchocercidae</taxon>
        <taxon>Wuchereria</taxon>
    </lineage>
</organism>
<evidence type="ECO:0000313" key="2">
    <source>
        <dbReference type="WBParaSite" id="mrna-Wban_04213"/>
    </source>
</evidence>
<sequence length="81" mass="9472">MYDKNTAQMQLAMRQIVPMTGNVRKQIWSSRAAGIPEITRIPSDCKRMQPHFCKIKKKNKDIIYLNIFYLKGGNEKDEVEI</sequence>
<accession>A0AAF5RUW3</accession>
<protein>
    <submittedName>
        <fullName evidence="2">Uncharacterized protein</fullName>
    </submittedName>
</protein>